<sequence>MQSDVRAAPKRFATGPVLYEPAFYLGRRKLIADPQSGLPQWQDKLFIAMADPAIDPTEYFHLPANRVVELGEQVII</sequence>
<dbReference type="Pfam" id="PF22776">
    <property type="entry name" value="K_trans_C"/>
    <property type="match status" value="1"/>
</dbReference>
<protein>
    <recommendedName>
        <fullName evidence="2">K+ potassium transporter C-terminal domain-containing protein</fullName>
    </recommendedName>
</protein>
<dbReference type="AlphaFoldDB" id="A0A6A8A1L8"/>
<keyword evidence="1" id="KW-0813">Transport</keyword>
<feature type="domain" description="K+ potassium transporter C-terminal" evidence="2">
    <location>
        <begin position="22"/>
        <end position="76"/>
    </location>
</feature>
<organism evidence="3">
    <name type="scientific">Rhizobium meliloti</name>
    <name type="common">Ensifer meliloti</name>
    <name type="synonym">Sinorhizobium meliloti</name>
    <dbReference type="NCBI Taxonomy" id="382"/>
    <lineage>
        <taxon>Bacteria</taxon>
        <taxon>Pseudomonadati</taxon>
        <taxon>Pseudomonadota</taxon>
        <taxon>Alphaproteobacteria</taxon>
        <taxon>Hyphomicrobiales</taxon>
        <taxon>Rhizobiaceae</taxon>
        <taxon>Sinorhizobium/Ensifer group</taxon>
        <taxon>Sinorhizobium</taxon>
    </lineage>
</organism>
<dbReference type="EMBL" id="WISP01000200">
    <property type="protein sequence ID" value="MQW08061.1"/>
    <property type="molecule type" value="Genomic_DNA"/>
</dbReference>
<name>A0A6A8A1L8_RHIML</name>
<accession>A0A6A8A1L8</accession>
<dbReference type="GO" id="GO:0015293">
    <property type="term" value="F:symporter activity"/>
    <property type="evidence" value="ECO:0007669"/>
    <property type="project" value="UniProtKB-KW"/>
</dbReference>
<proteinExistence type="predicted"/>
<keyword evidence="1" id="KW-0769">Symport</keyword>
<evidence type="ECO:0000259" key="2">
    <source>
        <dbReference type="Pfam" id="PF22776"/>
    </source>
</evidence>
<comment type="caution">
    <text evidence="3">The sequence shown here is derived from an EMBL/GenBank/DDBJ whole genome shotgun (WGS) entry which is preliminary data.</text>
</comment>
<dbReference type="InterPro" id="IPR053952">
    <property type="entry name" value="K_trans_C"/>
</dbReference>
<reference evidence="3" key="1">
    <citation type="journal article" date="2013" name="Genome Biol.">
        <title>Comparative genomics of the core and accessory genomes of 48 Sinorhizobium strains comprising five genospecies.</title>
        <authorList>
            <person name="Sugawara M."/>
            <person name="Epstein B."/>
            <person name="Badgley B.D."/>
            <person name="Unno T."/>
            <person name="Xu L."/>
            <person name="Reese J."/>
            <person name="Gyaneshwar P."/>
            <person name="Denny R."/>
            <person name="Mudge J."/>
            <person name="Bharti A.K."/>
            <person name="Farmer A.D."/>
            <person name="May G.D."/>
            <person name="Woodward J.E."/>
            <person name="Medigue C."/>
            <person name="Vallenet D."/>
            <person name="Lajus A."/>
            <person name="Rouy Z."/>
            <person name="Martinez-Vaz B."/>
            <person name="Tiffin P."/>
            <person name="Young N.D."/>
            <person name="Sadowsky M.J."/>
        </authorList>
    </citation>
    <scope>NUCLEOTIDE SEQUENCE</scope>
    <source>
        <strain evidence="3">M30</strain>
    </source>
</reference>
<evidence type="ECO:0000313" key="3">
    <source>
        <dbReference type="EMBL" id="MQW08061.1"/>
    </source>
</evidence>
<evidence type="ECO:0000256" key="1">
    <source>
        <dbReference type="ARBA" id="ARBA00022847"/>
    </source>
</evidence>
<gene>
    <name evidence="3" type="ORF">GHK45_31285</name>
</gene>